<evidence type="ECO:0000259" key="4">
    <source>
        <dbReference type="Pfam" id="PF01571"/>
    </source>
</evidence>
<dbReference type="SUPFAM" id="SSF101790">
    <property type="entry name" value="Aminomethyltransferase beta-barrel domain"/>
    <property type="match status" value="1"/>
</dbReference>
<dbReference type="Proteomes" id="UP000247480">
    <property type="component" value="Unassembled WGS sequence"/>
</dbReference>
<dbReference type="PRINTS" id="PR00411">
    <property type="entry name" value="PNDRDTASEI"/>
</dbReference>
<dbReference type="Pfam" id="PF17806">
    <property type="entry name" value="SO_alpha_A3"/>
    <property type="match status" value="1"/>
</dbReference>
<evidence type="ECO:0000256" key="2">
    <source>
        <dbReference type="ARBA" id="ARBA00022576"/>
    </source>
</evidence>
<feature type="domain" description="FAD/NAD(P)-binding" evidence="5">
    <location>
        <begin position="269"/>
        <end position="522"/>
    </location>
</feature>
<dbReference type="Pfam" id="PF08669">
    <property type="entry name" value="GCV_T_C"/>
    <property type="match status" value="1"/>
</dbReference>
<protein>
    <submittedName>
        <fullName evidence="8">NADPH-dependent 2,4-dienoyl-CoA reductase</fullName>
    </submittedName>
</protein>
<dbReference type="Gene3D" id="3.10.20.440">
    <property type="entry name" value="2Fe-2S iron-sulphur cluster binding domain, sarcosine oxidase, alpha subunit, N-terminal domain"/>
    <property type="match status" value="1"/>
</dbReference>
<dbReference type="InterPro" id="IPR042204">
    <property type="entry name" value="2Fe-2S-bd_N"/>
</dbReference>
<accession>A0A2V0QGL2</accession>
<dbReference type="GO" id="GO:0046653">
    <property type="term" value="P:tetrahydrofolate metabolic process"/>
    <property type="evidence" value="ECO:0007669"/>
    <property type="project" value="InterPro"/>
</dbReference>
<reference evidence="8 9" key="1">
    <citation type="submission" date="2018-04" db="EMBL/GenBank/DDBJ databases">
        <title>Draft genome sequence of Pseudomonas syringae pv. actinidiae biovar 1 strains isolated from kiwifruit in Kagawa prefecture.</title>
        <authorList>
            <person name="Tabuchi M."/>
            <person name="Saito M."/>
            <person name="Fujiwara S."/>
            <person name="Sasa N."/>
            <person name="Akimitsu K."/>
            <person name="Gomi K."/>
            <person name="Konishi-Sugita S."/>
            <person name="Hamano K."/>
            <person name="Kataoka I."/>
        </authorList>
    </citation>
    <scope>NUCLEOTIDE SEQUENCE [LARGE SCALE GENOMIC DNA]</scope>
    <source>
        <strain evidence="8 9">MAFF212206</strain>
    </source>
</reference>
<dbReference type="Gene3D" id="3.30.2270.10">
    <property type="entry name" value="Folate-binding superfamily"/>
    <property type="match status" value="1"/>
</dbReference>
<dbReference type="GO" id="GO:0008483">
    <property type="term" value="F:transaminase activity"/>
    <property type="evidence" value="ECO:0007669"/>
    <property type="project" value="UniProtKB-KW"/>
</dbReference>
<dbReference type="Pfam" id="PF01571">
    <property type="entry name" value="GCV_T"/>
    <property type="match status" value="1"/>
</dbReference>
<dbReference type="FunFam" id="3.10.20.440:FF:000001">
    <property type="entry name" value="Sarcosine oxidase, alpha subunit"/>
    <property type="match status" value="1"/>
</dbReference>
<dbReference type="InterPro" id="IPR041854">
    <property type="entry name" value="BFD-like_2Fe2S-bd_dom_sf"/>
</dbReference>
<evidence type="ECO:0000256" key="3">
    <source>
        <dbReference type="ARBA" id="ARBA00023002"/>
    </source>
</evidence>
<name>A0A2V0QGL2_PSESF</name>
<proteinExistence type="inferred from homology"/>
<keyword evidence="2" id="KW-0808">Transferase</keyword>
<dbReference type="Pfam" id="PF13510">
    <property type="entry name" value="Fer2_4"/>
    <property type="match status" value="1"/>
</dbReference>
<evidence type="ECO:0000313" key="9">
    <source>
        <dbReference type="Proteomes" id="UP000247480"/>
    </source>
</evidence>
<dbReference type="SUPFAM" id="SSF103025">
    <property type="entry name" value="Folate-binding domain"/>
    <property type="match status" value="1"/>
</dbReference>
<dbReference type="InterPro" id="IPR006222">
    <property type="entry name" value="GCVT_N"/>
</dbReference>
<dbReference type="InterPro" id="IPR027266">
    <property type="entry name" value="TrmE/GcvT-like"/>
</dbReference>
<dbReference type="RefSeq" id="WP_032671640.1">
    <property type="nucleotide sequence ID" value="NZ_AP019411.1"/>
</dbReference>
<feature type="domain" description="Aminomethyltransferase C-terminal" evidence="6">
    <location>
        <begin position="981"/>
        <end position="1061"/>
    </location>
</feature>
<dbReference type="Gene3D" id="1.10.10.1100">
    <property type="entry name" value="BFD-like [2Fe-2S]-binding domain"/>
    <property type="match status" value="1"/>
</dbReference>
<dbReference type="InterPro" id="IPR041117">
    <property type="entry name" value="SoxA_A3"/>
</dbReference>
<dbReference type="AlphaFoldDB" id="A0A2V0QGL2"/>
<evidence type="ECO:0000259" key="5">
    <source>
        <dbReference type="Pfam" id="PF07992"/>
    </source>
</evidence>
<feature type="domain" description="GCVT N-terminal" evidence="4">
    <location>
        <begin position="694"/>
        <end position="962"/>
    </location>
</feature>
<dbReference type="InterPro" id="IPR028896">
    <property type="entry name" value="GcvT/YgfZ/DmdA"/>
</dbReference>
<dbReference type="InterPro" id="IPR006279">
    <property type="entry name" value="SoxD"/>
</dbReference>
<evidence type="ECO:0000259" key="6">
    <source>
        <dbReference type="Pfam" id="PF08669"/>
    </source>
</evidence>
<feature type="domain" description="SoxA A3" evidence="7">
    <location>
        <begin position="599"/>
        <end position="683"/>
    </location>
</feature>
<dbReference type="PANTHER" id="PTHR43757">
    <property type="entry name" value="AMINOMETHYLTRANSFERASE"/>
    <property type="match status" value="1"/>
</dbReference>
<dbReference type="Gene3D" id="3.30.1360.120">
    <property type="entry name" value="Probable tRNA modification gtpase trme, domain 1"/>
    <property type="match status" value="1"/>
</dbReference>
<evidence type="ECO:0000259" key="7">
    <source>
        <dbReference type="Pfam" id="PF17806"/>
    </source>
</evidence>
<organism evidence="8 9">
    <name type="scientific">Pseudomonas syringae pv. actinidiae</name>
    <dbReference type="NCBI Taxonomy" id="103796"/>
    <lineage>
        <taxon>Bacteria</taxon>
        <taxon>Pseudomonadati</taxon>
        <taxon>Pseudomonadota</taxon>
        <taxon>Gammaproteobacteria</taxon>
        <taxon>Pseudomonadales</taxon>
        <taxon>Pseudomonadaceae</taxon>
        <taxon>Pseudomonas</taxon>
        <taxon>Pseudomonas syringae</taxon>
    </lineage>
</organism>
<dbReference type="InterPro" id="IPR029043">
    <property type="entry name" value="GcvT/YgfZ_C"/>
</dbReference>
<comment type="similarity">
    <text evidence="1">Belongs to the GcvT family.</text>
</comment>
<keyword evidence="3" id="KW-0560">Oxidoreductase</keyword>
<dbReference type="InterPro" id="IPR013977">
    <property type="entry name" value="GcvT_C"/>
</dbReference>
<dbReference type="EMBL" id="BGJZ01000130">
    <property type="protein sequence ID" value="GBH09738.1"/>
    <property type="molecule type" value="Genomic_DNA"/>
</dbReference>
<dbReference type="GO" id="GO:0008115">
    <property type="term" value="F:sarcosine oxidase activity"/>
    <property type="evidence" value="ECO:0007669"/>
    <property type="project" value="InterPro"/>
</dbReference>
<dbReference type="Pfam" id="PF07992">
    <property type="entry name" value="Pyr_redox_2"/>
    <property type="match status" value="1"/>
</dbReference>
<dbReference type="SUPFAM" id="SSF51905">
    <property type="entry name" value="FAD/NAD(P)-binding domain"/>
    <property type="match status" value="1"/>
</dbReference>
<gene>
    <name evidence="8" type="ORF">KPSA1_03141</name>
</gene>
<evidence type="ECO:0000256" key="1">
    <source>
        <dbReference type="ARBA" id="ARBA00008609"/>
    </source>
</evidence>
<dbReference type="Pfam" id="PF04267">
    <property type="entry name" value="SoxD"/>
    <property type="match status" value="1"/>
</dbReference>
<sequence>MKIMTCPLNGPRNISEFTYGGEFKPMPDPQTCSDAEWADYVFNSEDTLGVVREWWMHNPSSYWFLAERHTGSDEIIRTFDPREIFTTRIDFAPAPFQGDRRMNTPARLPAPMGLLIDRNQPLTFSFDGRTYQGLQGDSIASALLANGRFLLSRSFKYHRPRGPLTMAGQDANSLIQLPHEPNVLADTFALHEGLQATGQNFNGSLDNDKDAYLGKFSKFMPVGFYYRSFYKPKGMWKVWEPIIRKKAGLGVLDLNFQPEYYDKAYLFTDLAVIGAGPAGLQAALTAANAGAKVLLIEQQPILGGSLTYARFDIDGQRAEQLRRELVAAVEAHDNIQVLKQATCNAWFTDNYLPVIQGKRMYKVRATQCLVCSGSLDQPVIFRNNDLPGVMLTSAVQRLMKLYAVKPGKRAVVLTGNDDGYLAALDLHDQGVEVVAVADMRTNPSDRELQLALEQRGIACHMSTTVYEALHEKGMRHVSGAELRKITGQGQVANHGLSVECDLLCMSGGYMPVYQLLCQAGGKLAYDDQQAEFTLSSLPQNLGIAGSVNGYHVLDNVLADAANAADNVISALGLETTGDHAPLHSEAKVNFSWPIFPHPKGKDFVDFDEDLQVRDIVNATRIGYRDIQLVKRYSTVGMGPSQGRHSALPTARLVAASTQRSISETGVTTARPPFEAEKLAHVAGRAFDPYRQTPMHQRHVQAGAKMMPAGIWQRPAFYGKPSQRDACMQQEALHVRNKVGIIDVSTLGGLDIRGPDAAELLNRMYTFAFLKQPIGRSRYAFMTNEQGVVIDDGVCARFAEQHFYVTATTSGVDRIYQQMLKWNAQWRLNVDITNVTAAIAAVNVAGPDSRKVLAQVCSDLDLSAEGFPYLGVRQGTVAGIKARLLRVGFVGELGYEIHVPARHALKLWDALSEAGKAFDMRPFGVETQRLLRLEKGHVIISQDTDGMTHPGEIDMGWAVSRTKPFFVGRRSVDILEALPQKRKLVGFTLPNASPLPLEGHLVLKGADISGNVTSCEYSQNLGMIIGMAYAAFDQSTPGQQIPIRVEDGVVVQATVVKLPFFDPENQRQEL</sequence>
<dbReference type="InterPro" id="IPR023753">
    <property type="entry name" value="FAD/NAD-binding_dom"/>
</dbReference>
<dbReference type="InterPro" id="IPR038561">
    <property type="entry name" value="SoxD_sf"/>
</dbReference>
<evidence type="ECO:0000313" key="8">
    <source>
        <dbReference type="EMBL" id="GBH09738.1"/>
    </source>
</evidence>
<dbReference type="Gene3D" id="3.50.50.60">
    <property type="entry name" value="FAD/NAD(P)-binding domain"/>
    <property type="match status" value="1"/>
</dbReference>
<comment type="caution">
    <text evidence="8">The sequence shown here is derived from an EMBL/GenBank/DDBJ whole genome shotgun (WGS) entry which is preliminary data.</text>
</comment>
<keyword evidence="2" id="KW-0032">Aminotransferase</keyword>
<dbReference type="FunFam" id="3.50.50.60:FF:000355">
    <property type="entry name" value="Sarcosine oxidase, alpha subunit"/>
    <property type="match status" value="1"/>
</dbReference>
<dbReference type="PANTHER" id="PTHR43757:SF2">
    <property type="entry name" value="AMINOMETHYLTRANSFERASE, MITOCHONDRIAL"/>
    <property type="match status" value="1"/>
</dbReference>
<dbReference type="InterPro" id="IPR036188">
    <property type="entry name" value="FAD/NAD-bd_sf"/>
</dbReference>